<keyword evidence="2" id="KW-1133">Transmembrane helix</keyword>
<keyword evidence="2" id="KW-0812">Transmembrane</keyword>
<comment type="caution">
    <text evidence="3">The sequence shown here is derived from an EMBL/GenBank/DDBJ whole genome shotgun (WGS) entry which is preliminary data.</text>
</comment>
<feature type="non-terminal residue" evidence="3">
    <location>
        <position position="1"/>
    </location>
</feature>
<sequence length="176" mass="20151">ATAQHPRTLDYPPPSIVPSVPFSSQLQKGNLTQPPDQVVKPHFPSPCFPFPFFYHDMGHLLSLTLVYLAYLLTTGIASQRQQHRVQHGSCTYTFILPEVEHCQPLKDFQVTNTLQRDSPPEAEPDKSHSKDDLSQEERPSWQQQKLETLESAMENNTQWLQKVRSQNSLEEGDTLR</sequence>
<name>A0ABV0PYD3_9TELE</name>
<keyword evidence="2" id="KW-0472">Membrane</keyword>
<keyword evidence="4" id="KW-1185">Reference proteome</keyword>
<proteinExistence type="predicted"/>
<accession>A0ABV0PYD3</accession>
<feature type="transmembrane region" description="Helical" evidence="2">
    <location>
        <begin position="58"/>
        <end position="77"/>
    </location>
</feature>
<reference evidence="3 4" key="1">
    <citation type="submission" date="2021-06" db="EMBL/GenBank/DDBJ databases">
        <authorList>
            <person name="Palmer J.M."/>
        </authorList>
    </citation>
    <scope>NUCLEOTIDE SEQUENCE [LARGE SCALE GENOMIC DNA]</scope>
    <source>
        <strain evidence="3 4">GA_2019</strain>
        <tissue evidence="3">Muscle</tissue>
    </source>
</reference>
<evidence type="ECO:0000313" key="3">
    <source>
        <dbReference type="EMBL" id="MEQ2188515.1"/>
    </source>
</evidence>
<gene>
    <name evidence="3" type="ORF">GOODEAATRI_015887</name>
</gene>
<dbReference type="EMBL" id="JAHRIO010091158">
    <property type="protein sequence ID" value="MEQ2188515.1"/>
    <property type="molecule type" value="Genomic_DNA"/>
</dbReference>
<evidence type="ECO:0000256" key="2">
    <source>
        <dbReference type="SAM" id="Phobius"/>
    </source>
</evidence>
<feature type="compositionally biased region" description="Basic and acidic residues" evidence="1">
    <location>
        <begin position="123"/>
        <end position="139"/>
    </location>
</feature>
<evidence type="ECO:0000313" key="4">
    <source>
        <dbReference type="Proteomes" id="UP001476798"/>
    </source>
</evidence>
<evidence type="ECO:0000256" key="1">
    <source>
        <dbReference type="SAM" id="MobiDB-lite"/>
    </source>
</evidence>
<organism evidence="3 4">
    <name type="scientific">Goodea atripinnis</name>
    <dbReference type="NCBI Taxonomy" id="208336"/>
    <lineage>
        <taxon>Eukaryota</taxon>
        <taxon>Metazoa</taxon>
        <taxon>Chordata</taxon>
        <taxon>Craniata</taxon>
        <taxon>Vertebrata</taxon>
        <taxon>Euteleostomi</taxon>
        <taxon>Actinopterygii</taxon>
        <taxon>Neopterygii</taxon>
        <taxon>Teleostei</taxon>
        <taxon>Neoteleostei</taxon>
        <taxon>Acanthomorphata</taxon>
        <taxon>Ovalentaria</taxon>
        <taxon>Atherinomorphae</taxon>
        <taxon>Cyprinodontiformes</taxon>
        <taxon>Goodeidae</taxon>
        <taxon>Goodea</taxon>
    </lineage>
</organism>
<dbReference type="Proteomes" id="UP001476798">
    <property type="component" value="Unassembled WGS sequence"/>
</dbReference>
<feature type="region of interest" description="Disordered" evidence="1">
    <location>
        <begin position="115"/>
        <end position="146"/>
    </location>
</feature>
<protein>
    <submittedName>
        <fullName evidence="3">Uncharacterized protein</fullName>
    </submittedName>
</protein>